<dbReference type="AlphaFoldDB" id="A0A2T8HL90"/>
<dbReference type="PANTHER" id="PTHR34094">
    <property type="match status" value="1"/>
</dbReference>
<accession>A0A2T8HL90</accession>
<feature type="signal peptide" evidence="1">
    <location>
        <begin position="1"/>
        <end position="19"/>
    </location>
</feature>
<comment type="caution">
    <text evidence="2">The sequence shown here is derived from an EMBL/GenBank/DDBJ whole genome shotgun (WGS) entry which is preliminary data.</text>
</comment>
<evidence type="ECO:0000313" key="3">
    <source>
        <dbReference type="Proteomes" id="UP000245627"/>
    </source>
</evidence>
<evidence type="ECO:0000256" key="1">
    <source>
        <dbReference type="SAM" id="SignalP"/>
    </source>
</evidence>
<protein>
    <recommendedName>
        <fullName evidence="4">Adhesin domain-containing protein</fullName>
    </recommendedName>
</protein>
<dbReference type="EMBL" id="QDKG01000001">
    <property type="protein sequence ID" value="PVH26160.1"/>
    <property type="molecule type" value="Genomic_DNA"/>
</dbReference>
<gene>
    <name evidence="2" type="ORF">DC487_00600</name>
</gene>
<keyword evidence="3" id="KW-1185">Reference proteome</keyword>
<dbReference type="PANTHER" id="PTHR34094:SF1">
    <property type="entry name" value="PROTEIN FAM185A"/>
    <property type="match status" value="1"/>
</dbReference>
<dbReference type="Proteomes" id="UP000245627">
    <property type="component" value="Unassembled WGS sequence"/>
</dbReference>
<dbReference type="OrthoDB" id="1523429at2"/>
<name>A0A2T8HL90_9SPHI</name>
<feature type="chain" id="PRO_5015761534" description="Adhesin domain-containing protein" evidence="1">
    <location>
        <begin position="20"/>
        <end position="323"/>
    </location>
</feature>
<sequence length="323" mass="33236">MRYIILTTLFLACIFGLQAQQKKISYTTKTFKASTVKSLNANTIGGSINVEGTSGDASVEIVLAPNGKLKYSRIEELKDIFEKEYDLNLTVKDGTLLVKVKRKSGFSANHPLSVSYVIHVPTKISSQVRTSGGSISISNLIGNQTFATSGGSLTVNNLDGNIDGKTSGGSITAKSSKGNIQISTSGGSITMEQLNGTIVAKTSGGSITAKRVVGKLNAATSGGSINLDGIEGDVQAATSGGSVNATIAKITNPLNLSTSGGSINLKIPKGGYNLDLSGTKVNVDNLDNFSGSTKRDRVTGNVGGGGHAITAKTSAGTVNLSWL</sequence>
<evidence type="ECO:0008006" key="4">
    <source>
        <dbReference type="Google" id="ProtNLM"/>
    </source>
</evidence>
<keyword evidence="1" id="KW-0732">Signal</keyword>
<dbReference type="RefSeq" id="WP_116774005.1">
    <property type="nucleotide sequence ID" value="NZ_QDKG01000001.1"/>
</dbReference>
<evidence type="ECO:0000313" key="2">
    <source>
        <dbReference type="EMBL" id="PVH26160.1"/>
    </source>
</evidence>
<reference evidence="2 3" key="1">
    <citation type="submission" date="2018-04" db="EMBL/GenBank/DDBJ databases">
        <title>Sphingobacterium cortibacter sp. nov.</title>
        <authorList>
            <person name="Li Y."/>
        </authorList>
    </citation>
    <scope>NUCLEOTIDE SEQUENCE [LARGE SCALE GENOMIC DNA]</scope>
    <source>
        <strain evidence="2 3">2c-3</strain>
    </source>
</reference>
<proteinExistence type="predicted"/>
<organism evidence="2 3">
    <name type="scientific">Sphingobacterium corticibacter</name>
    <dbReference type="NCBI Taxonomy" id="2171749"/>
    <lineage>
        <taxon>Bacteria</taxon>
        <taxon>Pseudomonadati</taxon>
        <taxon>Bacteroidota</taxon>
        <taxon>Sphingobacteriia</taxon>
        <taxon>Sphingobacteriales</taxon>
        <taxon>Sphingobacteriaceae</taxon>
        <taxon>Sphingobacterium</taxon>
    </lineage>
</organism>